<feature type="domain" description="Glycosyl transferase family 1" evidence="4">
    <location>
        <begin position="181"/>
        <end position="335"/>
    </location>
</feature>
<proteinExistence type="inferred from homology"/>
<comment type="similarity">
    <text evidence="1">Belongs to the glycosyltransferase group 1 family. Glycosyltransferase 4 subfamily.</text>
</comment>
<keyword evidence="3 5" id="KW-0808">Transferase</keyword>
<gene>
    <name evidence="5" type="ordered locus">Meso_2117</name>
</gene>
<sequence>MGAHAGPASAAGHLNIHDVEVVAPNLKRHLSGVTSTIVQLIPLQARDLGIAAFGPGLPSNLPKMRWWQLPALLSRPKRRSFRIWHARRNVEMVTGLILRDILRAPMRLVFTSAAQRHHKPFTRWLIRRMDAVVATSARSGSFLEVPHRVIMHGVDTEQFHPPRGTDDAWESTGLPGRHGIGCFGRIRHQKGTDLFVQSMIELLPKYPDWTAVVLGRATVEHKAFADELEARVRAAGLSERIFFLGEVPDVHPWYRRLSLYVAPSRNEGFGLTPLEAMASGTAVVASDAGAYEEIVISGETGMVVPAGDGAALTAAIEPYLADPALAERHGEAGRAHAVNNFALAGEAAALREVYESLWDGEK</sequence>
<reference evidence="5" key="1">
    <citation type="submission" date="2006-06" db="EMBL/GenBank/DDBJ databases">
        <title>Complete sequence of chromosome of Chelativorans sp. BNC1.</title>
        <authorList>
            <consortium name="US DOE Joint Genome Institute"/>
            <person name="Copeland A."/>
            <person name="Lucas S."/>
            <person name="Lapidus A."/>
            <person name="Barry K."/>
            <person name="Detter J.C."/>
            <person name="Glavina del Rio T."/>
            <person name="Hammon N."/>
            <person name="Israni S."/>
            <person name="Dalin E."/>
            <person name="Tice H."/>
            <person name="Pitluck S."/>
            <person name="Chertkov O."/>
            <person name="Brettin T."/>
            <person name="Bruce D."/>
            <person name="Han C."/>
            <person name="Tapia R."/>
            <person name="Gilna P."/>
            <person name="Schmutz J."/>
            <person name="Larimer F."/>
            <person name="Land M."/>
            <person name="Hauser L."/>
            <person name="Kyrpides N."/>
            <person name="Mikhailova N."/>
            <person name="Richardson P."/>
        </authorList>
    </citation>
    <scope>NUCLEOTIDE SEQUENCE</scope>
    <source>
        <strain evidence="5">BNC1</strain>
    </source>
</reference>
<evidence type="ECO:0000259" key="4">
    <source>
        <dbReference type="Pfam" id="PF00534"/>
    </source>
</evidence>
<dbReference type="Gene3D" id="3.40.50.2000">
    <property type="entry name" value="Glycogen Phosphorylase B"/>
    <property type="match status" value="2"/>
</dbReference>
<dbReference type="HOGENOM" id="CLU_009583_1_0_5"/>
<dbReference type="GO" id="GO:0016757">
    <property type="term" value="F:glycosyltransferase activity"/>
    <property type="evidence" value="ECO:0007669"/>
    <property type="project" value="UniProtKB-KW"/>
</dbReference>
<evidence type="ECO:0000256" key="3">
    <source>
        <dbReference type="ARBA" id="ARBA00022679"/>
    </source>
</evidence>
<dbReference type="PANTHER" id="PTHR12526:SF640">
    <property type="entry name" value="COLANIC ACID BIOSYNTHESIS GLYCOSYLTRANSFERASE WCAL-RELATED"/>
    <property type="match status" value="1"/>
</dbReference>
<dbReference type="eggNOG" id="COG0438">
    <property type="taxonomic scope" value="Bacteria"/>
</dbReference>
<accession>Q11GG6</accession>
<dbReference type="STRING" id="266779.Meso_2117"/>
<dbReference type="SUPFAM" id="SSF53756">
    <property type="entry name" value="UDP-Glycosyltransferase/glycogen phosphorylase"/>
    <property type="match status" value="1"/>
</dbReference>
<dbReference type="CAZy" id="GT4">
    <property type="family name" value="Glycosyltransferase Family 4"/>
</dbReference>
<protein>
    <submittedName>
        <fullName evidence="5">Glycosyl transferase, group 1</fullName>
    </submittedName>
</protein>
<dbReference type="OrthoDB" id="5490290at2"/>
<dbReference type="AlphaFoldDB" id="Q11GG6"/>
<dbReference type="Pfam" id="PF00534">
    <property type="entry name" value="Glycos_transf_1"/>
    <property type="match status" value="1"/>
</dbReference>
<evidence type="ECO:0000256" key="1">
    <source>
        <dbReference type="ARBA" id="ARBA00009481"/>
    </source>
</evidence>
<organism evidence="5">
    <name type="scientific">Chelativorans sp. (strain BNC1)</name>
    <dbReference type="NCBI Taxonomy" id="266779"/>
    <lineage>
        <taxon>Bacteria</taxon>
        <taxon>Pseudomonadati</taxon>
        <taxon>Pseudomonadota</taxon>
        <taxon>Alphaproteobacteria</taxon>
        <taxon>Hyphomicrobiales</taxon>
        <taxon>Phyllobacteriaceae</taxon>
        <taxon>Chelativorans</taxon>
    </lineage>
</organism>
<evidence type="ECO:0000256" key="2">
    <source>
        <dbReference type="ARBA" id="ARBA00022676"/>
    </source>
</evidence>
<dbReference type="InterPro" id="IPR001296">
    <property type="entry name" value="Glyco_trans_1"/>
</dbReference>
<dbReference type="EMBL" id="CP000390">
    <property type="protein sequence ID" value="ABG63509.1"/>
    <property type="molecule type" value="Genomic_DNA"/>
</dbReference>
<dbReference type="CDD" id="cd03801">
    <property type="entry name" value="GT4_PimA-like"/>
    <property type="match status" value="1"/>
</dbReference>
<dbReference type="KEGG" id="mes:Meso_2117"/>
<dbReference type="PANTHER" id="PTHR12526">
    <property type="entry name" value="GLYCOSYLTRANSFERASE"/>
    <property type="match status" value="1"/>
</dbReference>
<name>Q11GG6_CHESB</name>
<evidence type="ECO:0000313" key="5">
    <source>
        <dbReference type="EMBL" id="ABG63509.1"/>
    </source>
</evidence>
<keyword evidence="2" id="KW-0328">Glycosyltransferase</keyword>